<evidence type="ECO:0000256" key="6">
    <source>
        <dbReference type="ARBA" id="ARBA00022837"/>
    </source>
</evidence>
<accession>A0A6P8Q4P4</accession>
<evidence type="ECO:0000256" key="8">
    <source>
        <dbReference type="SAM" id="SignalP"/>
    </source>
</evidence>
<comment type="similarity">
    <text evidence="2">Belongs to the fucolectin family.</text>
</comment>
<evidence type="ECO:0000313" key="10">
    <source>
        <dbReference type="Proteomes" id="UP000515159"/>
    </source>
</evidence>
<evidence type="ECO:0000259" key="9">
    <source>
        <dbReference type="SMART" id="SM00607"/>
    </source>
</evidence>
<dbReference type="InParanoid" id="A0A6P8Q4P4"/>
<dbReference type="InterPro" id="IPR051941">
    <property type="entry name" value="BG_Antigen-Binding_Lectin"/>
</dbReference>
<dbReference type="GO" id="GO:0010185">
    <property type="term" value="P:regulation of cellular defense response"/>
    <property type="evidence" value="ECO:0007669"/>
    <property type="project" value="UniProtKB-ARBA"/>
</dbReference>
<sequence length="188" mass="20263">MSGGGLRSLSVFSEMGFQLILLLGIGVFGGIQADSDCNESSENIARKGVATQSSLMASGVPKFAIDGNQNGNYHEYSCTHTSHDNRPWWQLDLQESKKIAAVVVANRIDCCSTRLTGAEIRVGNSPDLNNPLCGKITDVSQGSVFKLCCGGMEGRYVTVVIPDRTEYLTLCEVEVYPAMENGNENSCL</sequence>
<dbReference type="GO" id="GO:0046872">
    <property type="term" value="F:metal ion binding"/>
    <property type="evidence" value="ECO:0007669"/>
    <property type="project" value="UniProtKB-KW"/>
</dbReference>
<gene>
    <name evidence="11" type="primary">LOC117355534</name>
</gene>
<keyword evidence="7" id="KW-1015">Disulfide bond</keyword>
<dbReference type="PANTHER" id="PTHR45713:SF11">
    <property type="entry name" value="FUCOLECTIN TACHYLECTIN-4 PENTRAXIN-1 DOMAIN-CONTAINING PROTEIN"/>
    <property type="match status" value="1"/>
</dbReference>
<dbReference type="SUPFAM" id="SSF49785">
    <property type="entry name" value="Galactose-binding domain-like"/>
    <property type="match status" value="1"/>
</dbReference>
<feature type="signal peptide" evidence="8">
    <location>
        <begin position="1"/>
        <end position="33"/>
    </location>
</feature>
<keyword evidence="10" id="KW-1185">Reference proteome</keyword>
<evidence type="ECO:0000256" key="2">
    <source>
        <dbReference type="ARBA" id="ARBA00010147"/>
    </source>
</evidence>
<dbReference type="Gene3D" id="2.60.120.260">
    <property type="entry name" value="Galactose-binding domain-like"/>
    <property type="match status" value="1"/>
</dbReference>
<dbReference type="SMART" id="SM00607">
    <property type="entry name" value="FTP"/>
    <property type="match status" value="1"/>
</dbReference>
<dbReference type="AlphaFoldDB" id="A0A6P8Q4P4"/>
<keyword evidence="4" id="KW-0479">Metal-binding</keyword>
<evidence type="ECO:0000256" key="1">
    <source>
        <dbReference type="ARBA" id="ARBA00002219"/>
    </source>
</evidence>
<organism evidence="10 11">
    <name type="scientific">Geotrypetes seraphini</name>
    <name type="common">Gaboon caecilian</name>
    <name type="synonym">Caecilia seraphini</name>
    <dbReference type="NCBI Taxonomy" id="260995"/>
    <lineage>
        <taxon>Eukaryota</taxon>
        <taxon>Metazoa</taxon>
        <taxon>Chordata</taxon>
        <taxon>Craniata</taxon>
        <taxon>Vertebrata</taxon>
        <taxon>Euteleostomi</taxon>
        <taxon>Amphibia</taxon>
        <taxon>Gymnophiona</taxon>
        <taxon>Geotrypetes</taxon>
    </lineage>
</organism>
<dbReference type="OrthoDB" id="547680at2759"/>
<dbReference type="GeneID" id="117355534"/>
<dbReference type="Proteomes" id="UP000515159">
    <property type="component" value="Chromosome 2"/>
</dbReference>
<evidence type="ECO:0000256" key="3">
    <source>
        <dbReference type="ARBA" id="ARBA00011233"/>
    </source>
</evidence>
<dbReference type="Pfam" id="PF22633">
    <property type="entry name" value="F5_F8_type_C_2"/>
    <property type="match status" value="1"/>
</dbReference>
<dbReference type="KEGG" id="gsh:117355534"/>
<comment type="subunit">
    <text evidence="3">Homotrimer.</text>
</comment>
<dbReference type="InterPro" id="IPR008979">
    <property type="entry name" value="Galactose-bd-like_sf"/>
</dbReference>
<reference evidence="11" key="1">
    <citation type="submission" date="2025-08" db="UniProtKB">
        <authorList>
            <consortium name="RefSeq"/>
        </authorList>
    </citation>
    <scope>IDENTIFICATION</scope>
</reference>
<dbReference type="GO" id="GO:0042806">
    <property type="term" value="F:fucose binding"/>
    <property type="evidence" value="ECO:0007669"/>
    <property type="project" value="UniProtKB-ARBA"/>
</dbReference>
<feature type="chain" id="PRO_5027732287" evidence="8">
    <location>
        <begin position="34"/>
        <end position="188"/>
    </location>
</feature>
<evidence type="ECO:0000256" key="7">
    <source>
        <dbReference type="ARBA" id="ARBA00023157"/>
    </source>
</evidence>
<protein>
    <submittedName>
        <fullName evidence="11">Fucolectin-1-like isoform X1</fullName>
    </submittedName>
</protein>
<evidence type="ECO:0000313" key="11">
    <source>
        <dbReference type="RefSeq" id="XP_033790125.1"/>
    </source>
</evidence>
<evidence type="ECO:0000256" key="4">
    <source>
        <dbReference type="ARBA" id="ARBA00022723"/>
    </source>
</evidence>
<comment type="function">
    <text evidence="1">Acts as a defensive agent. Recognizes blood group fucosylated oligosaccharides including A, B, H and Lewis B-type antigens. Does not recognize Lewis A antigen and has low affinity for monovalent haptens.</text>
</comment>
<dbReference type="RefSeq" id="XP_033790125.1">
    <property type="nucleotide sequence ID" value="XM_033934234.1"/>
</dbReference>
<keyword evidence="5" id="KW-0430">Lectin</keyword>
<feature type="domain" description="Fucolectin tachylectin-4 pentraxin-1" evidence="9">
    <location>
        <begin position="41"/>
        <end position="184"/>
    </location>
</feature>
<proteinExistence type="inferred from homology"/>
<dbReference type="InterPro" id="IPR006585">
    <property type="entry name" value="FTP1"/>
</dbReference>
<name>A0A6P8Q4P4_GEOSA</name>
<evidence type="ECO:0000256" key="5">
    <source>
        <dbReference type="ARBA" id="ARBA00022734"/>
    </source>
</evidence>
<keyword evidence="6" id="KW-0106">Calcium</keyword>
<keyword evidence="8" id="KW-0732">Signal</keyword>
<dbReference type="GO" id="GO:0001868">
    <property type="term" value="P:regulation of complement activation, lectin pathway"/>
    <property type="evidence" value="ECO:0007669"/>
    <property type="project" value="UniProtKB-ARBA"/>
</dbReference>
<dbReference type="PANTHER" id="PTHR45713">
    <property type="entry name" value="FTP DOMAIN-CONTAINING PROTEIN"/>
    <property type="match status" value="1"/>
</dbReference>